<protein>
    <recommendedName>
        <fullName evidence="3">CoA-binding protein</fullName>
    </recommendedName>
</protein>
<feature type="non-terminal residue" evidence="1">
    <location>
        <position position="1"/>
    </location>
</feature>
<sequence>RKALRGLRSAALLRGVRGRKAADLDALVAAIGAVADYACENAAQLLELDVNPLLVGAHGTTAVDALIRLGHV</sequence>
<dbReference type="Pfam" id="PF13549">
    <property type="entry name" value="ATP-grasp_5"/>
    <property type="match status" value="1"/>
</dbReference>
<accession>A0A0Q0T3F3</accession>
<proteinExistence type="predicted"/>
<evidence type="ECO:0000313" key="1">
    <source>
        <dbReference type="EMBL" id="KQB53904.1"/>
    </source>
</evidence>
<dbReference type="Proteomes" id="UP000050342">
    <property type="component" value="Unassembled WGS sequence"/>
</dbReference>
<evidence type="ECO:0008006" key="3">
    <source>
        <dbReference type="Google" id="ProtNLM"/>
    </source>
</evidence>
<organism evidence="1 2">
    <name type="scientific">Pseudomonas endophytica</name>
    <dbReference type="NCBI Taxonomy" id="1563157"/>
    <lineage>
        <taxon>Bacteria</taxon>
        <taxon>Pseudomonadati</taxon>
        <taxon>Pseudomonadota</taxon>
        <taxon>Gammaproteobacteria</taxon>
        <taxon>Pseudomonadales</taxon>
        <taxon>Pseudomonadaceae</taxon>
        <taxon>Pseudomonas</taxon>
    </lineage>
</organism>
<name>A0A0Q0T3F3_9PSED</name>
<dbReference type="EMBL" id="LLWH01000138">
    <property type="protein sequence ID" value="KQB53904.1"/>
    <property type="molecule type" value="Genomic_DNA"/>
</dbReference>
<dbReference type="Gene3D" id="3.30.470.20">
    <property type="entry name" value="ATP-grasp fold, B domain"/>
    <property type="match status" value="1"/>
</dbReference>
<dbReference type="RefSeq" id="WP_055102636.1">
    <property type="nucleotide sequence ID" value="NZ_LLWH01000138.1"/>
</dbReference>
<comment type="caution">
    <text evidence="1">The sequence shown here is derived from an EMBL/GenBank/DDBJ whole genome shotgun (WGS) entry which is preliminary data.</text>
</comment>
<dbReference type="AlphaFoldDB" id="A0A0Q0T3F3"/>
<reference evidence="1 2" key="1">
    <citation type="submission" date="2015-10" db="EMBL/GenBank/DDBJ databases">
        <title>Pseudomonas helleri sp. nov. and Pseudomonas weihenstephanensis sp. nov., isolated from raw cows milk.</title>
        <authorList>
            <person name="Von Neubeck M."/>
            <person name="Huptas C."/>
            <person name="Wenning M."/>
            <person name="Scherer S."/>
        </authorList>
    </citation>
    <scope>NUCLEOTIDE SEQUENCE [LARGE SCALE GENOMIC DNA]</scope>
    <source>
        <strain evidence="1 2">BSTT44</strain>
    </source>
</reference>
<gene>
    <name evidence="1" type="ORF">AQS70_22840</name>
</gene>
<keyword evidence="2" id="KW-1185">Reference proteome</keyword>
<evidence type="ECO:0000313" key="2">
    <source>
        <dbReference type="Proteomes" id="UP000050342"/>
    </source>
</evidence>